<feature type="non-terminal residue" evidence="2">
    <location>
        <position position="1"/>
    </location>
</feature>
<feature type="non-terminal residue" evidence="2">
    <location>
        <position position="136"/>
    </location>
</feature>
<reference evidence="2" key="1">
    <citation type="submission" date="2020-02" db="EMBL/GenBank/DDBJ databases">
        <authorList>
            <person name="Meier V. D."/>
        </authorList>
    </citation>
    <scope>NUCLEOTIDE SEQUENCE</scope>
    <source>
        <strain evidence="2">AVDCRST_MAG54</strain>
    </source>
</reference>
<organism evidence="2">
    <name type="scientific">uncultured Actinomycetospora sp</name>
    <dbReference type="NCBI Taxonomy" id="1135996"/>
    <lineage>
        <taxon>Bacteria</taxon>
        <taxon>Bacillati</taxon>
        <taxon>Actinomycetota</taxon>
        <taxon>Actinomycetes</taxon>
        <taxon>Pseudonocardiales</taxon>
        <taxon>Pseudonocardiaceae</taxon>
        <taxon>Actinomycetospora</taxon>
        <taxon>environmental samples</taxon>
    </lineage>
</organism>
<sequence length="136" mass="16090">EHARASARGRPHRRPPALRLLRPRPLRRLPRGRRLRTRVVRRRRHRAVHPQRRRRGVVRLLLRGPVPRPGARRGLRRGDRDPDQGRHPVADHRLPADRRRPEPPGPRRLGRRGARRTPPRDHRDRGRRRATEVGGL</sequence>
<keyword evidence="2" id="KW-0456">Lyase</keyword>
<dbReference type="EC" id="4.3.1.14" evidence="2"/>
<feature type="compositionally biased region" description="Basic residues" evidence="1">
    <location>
        <begin position="108"/>
        <end position="117"/>
    </location>
</feature>
<feature type="region of interest" description="Disordered" evidence="1">
    <location>
        <begin position="24"/>
        <end position="136"/>
    </location>
</feature>
<feature type="compositionally biased region" description="Basic residues" evidence="1">
    <location>
        <begin position="24"/>
        <end position="57"/>
    </location>
</feature>
<evidence type="ECO:0000256" key="1">
    <source>
        <dbReference type="SAM" id="MobiDB-lite"/>
    </source>
</evidence>
<feature type="compositionally biased region" description="Basic and acidic residues" evidence="1">
    <location>
        <begin position="76"/>
        <end position="102"/>
    </location>
</feature>
<name>A0A6J4I231_9PSEU</name>
<dbReference type="GO" id="GO:0047459">
    <property type="term" value="F:3-aminobutyryl-CoA ammonia-lyase activity"/>
    <property type="evidence" value="ECO:0007669"/>
    <property type="project" value="UniProtKB-EC"/>
</dbReference>
<protein>
    <submittedName>
        <fullName evidence="2">3-aminobutyryl-CoA ammonia-lyase</fullName>
        <ecNumber evidence="2">4.3.1.14</ecNumber>
    </submittedName>
</protein>
<accession>A0A6J4I231</accession>
<gene>
    <name evidence="2" type="ORF">AVDCRST_MAG54-1372</name>
</gene>
<evidence type="ECO:0000313" key="2">
    <source>
        <dbReference type="EMBL" id="CAA9238293.1"/>
    </source>
</evidence>
<proteinExistence type="predicted"/>
<dbReference type="AlphaFoldDB" id="A0A6J4I231"/>
<dbReference type="EMBL" id="CADCTH010000184">
    <property type="protein sequence ID" value="CAA9238293.1"/>
    <property type="molecule type" value="Genomic_DNA"/>
</dbReference>